<evidence type="ECO:0000259" key="1">
    <source>
        <dbReference type="PROSITE" id="PS50878"/>
    </source>
</evidence>
<dbReference type="Pfam" id="PF00078">
    <property type="entry name" value="RVT_1"/>
    <property type="match status" value="1"/>
</dbReference>
<dbReference type="PANTHER" id="PTHR33395">
    <property type="entry name" value="TRANSCRIPTASE, PUTATIVE-RELATED-RELATED"/>
    <property type="match status" value="1"/>
</dbReference>
<protein>
    <submittedName>
        <fullName evidence="3">Reverse transcriptase domain-containing protein</fullName>
    </submittedName>
</protein>
<reference evidence="3" key="1">
    <citation type="submission" date="2022-11" db="UniProtKB">
        <authorList>
            <consortium name="WormBaseParasite"/>
        </authorList>
    </citation>
    <scope>IDENTIFICATION</scope>
</reference>
<sequence>MILRNDRIAKKGGGVAILISSNIHYIPVNHENQNILAVDIIEIQSSSTRYILIYRPPNFTKPQSTKLFDNVRDVLNIPSIFPIKNYILLGDFNYPDVKWDCDLSSQSGVSSPLIDLLLEKQFHQHQKSSKIPEFLKNRGGLAVTDKEKADALGQFYSAAHNPYSPPENDDSTTSTNENLNSIEFSEFEIEKMLKFCSNKNVKGVDNIPGYVLKKCSNSLCKPLKILFNFMIDSNDVPDLFLLSYVTPIPKIAKPINVENFRPISGTSDILKTMERCVKKVLVAFLDSKNFFPKQQYGFRAKMSTIQQLIPFQEFIIYSVSKKMTVDVIYFDWEKAFDKIPISRLIRALRKAGITGKLLNLIITLLSFRKFKVKVGNTYSEIFESTSGVPQGS</sequence>
<organism evidence="2 3">
    <name type="scientific">Panagrolaimus davidi</name>
    <dbReference type="NCBI Taxonomy" id="227884"/>
    <lineage>
        <taxon>Eukaryota</taxon>
        <taxon>Metazoa</taxon>
        <taxon>Ecdysozoa</taxon>
        <taxon>Nematoda</taxon>
        <taxon>Chromadorea</taxon>
        <taxon>Rhabditida</taxon>
        <taxon>Tylenchina</taxon>
        <taxon>Panagrolaimomorpha</taxon>
        <taxon>Panagrolaimoidea</taxon>
        <taxon>Panagrolaimidae</taxon>
        <taxon>Panagrolaimus</taxon>
    </lineage>
</organism>
<proteinExistence type="predicted"/>
<dbReference type="InterPro" id="IPR036691">
    <property type="entry name" value="Endo/exonu/phosph_ase_sf"/>
</dbReference>
<accession>A0A914QU69</accession>
<evidence type="ECO:0000313" key="2">
    <source>
        <dbReference type="Proteomes" id="UP000887578"/>
    </source>
</evidence>
<feature type="domain" description="Reverse transcriptase" evidence="1">
    <location>
        <begin position="229"/>
        <end position="392"/>
    </location>
</feature>
<dbReference type="SUPFAM" id="SSF56219">
    <property type="entry name" value="DNase I-like"/>
    <property type="match status" value="1"/>
</dbReference>
<evidence type="ECO:0000313" key="3">
    <source>
        <dbReference type="WBParaSite" id="PDA_v2.g7671.t1"/>
    </source>
</evidence>
<keyword evidence="2" id="KW-1185">Reference proteome</keyword>
<dbReference type="Gene3D" id="3.60.10.10">
    <property type="entry name" value="Endonuclease/exonuclease/phosphatase"/>
    <property type="match status" value="1"/>
</dbReference>
<dbReference type="WBParaSite" id="PDA_v2.g7671.t1">
    <property type="protein sequence ID" value="PDA_v2.g7671.t1"/>
    <property type="gene ID" value="PDA_v2.g7671"/>
</dbReference>
<dbReference type="PROSITE" id="PS50878">
    <property type="entry name" value="RT_POL"/>
    <property type="match status" value="1"/>
</dbReference>
<dbReference type="InterPro" id="IPR000477">
    <property type="entry name" value="RT_dom"/>
</dbReference>
<dbReference type="AlphaFoldDB" id="A0A914QU69"/>
<dbReference type="PANTHER" id="PTHR33395:SF22">
    <property type="entry name" value="REVERSE TRANSCRIPTASE DOMAIN-CONTAINING PROTEIN"/>
    <property type="match status" value="1"/>
</dbReference>
<dbReference type="Proteomes" id="UP000887578">
    <property type="component" value="Unplaced"/>
</dbReference>
<name>A0A914QU69_9BILA</name>